<evidence type="ECO:0000313" key="2">
    <source>
        <dbReference type="Proteomes" id="UP001501725"/>
    </source>
</evidence>
<proteinExistence type="predicted"/>
<dbReference type="Proteomes" id="UP001501725">
    <property type="component" value="Unassembled WGS sequence"/>
</dbReference>
<comment type="caution">
    <text evidence="1">The sequence shown here is derived from an EMBL/GenBank/DDBJ whole genome shotgun (WGS) entry which is preliminary data.</text>
</comment>
<evidence type="ECO:0000313" key="1">
    <source>
        <dbReference type="EMBL" id="GAA4317408.1"/>
    </source>
</evidence>
<accession>A0ABP8G5D3</accession>
<protein>
    <submittedName>
        <fullName evidence="1">Uncharacterized protein</fullName>
    </submittedName>
</protein>
<reference evidence="2" key="1">
    <citation type="journal article" date="2019" name="Int. J. Syst. Evol. Microbiol.">
        <title>The Global Catalogue of Microorganisms (GCM) 10K type strain sequencing project: providing services to taxonomists for standard genome sequencing and annotation.</title>
        <authorList>
            <consortium name="The Broad Institute Genomics Platform"/>
            <consortium name="The Broad Institute Genome Sequencing Center for Infectious Disease"/>
            <person name="Wu L."/>
            <person name="Ma J."/>
        </authorList>
    </citation>
    <scope>NUCLEOTIDE SEQUENCE [LARGE SCALE GENOMIC DNA]</scope>
    <source>
        <strain evidence="2">JCM 17919</strain>
    </source>
</reference>
<keyword evidence="2" id="KW-1185">Reference proteome</keyword>
<organism evidence="1 2">
    <name type="scientific">Flaviaesturariibacter amylovorans</name>
    <dbReference type="NCBI Taxonomy" id="1084520"/>
    <lineage>
        <taxon>Bacteria</taxon>
        <taxon>Pseudomonadati</taxon>
        <taxon>Bacteroidota</taxon>
        <taxon>Chitinophagia</taxon>
        <taxon>Chitinophagales</taxon>
        <taxon>Chitinophagaceae</taxon>
        <taxon>Flaviaestuariibacter</taxon>
    </lineage>
</organism>
<sequence>MEHAHGAGNAEAQGQLDVEGEATTVAHVKYFSELIGREGYLCVGPDAEALELREGGRCGRKAHQYKEES</sequence>
<dbReference type="EMBL" id="BAABGY010000001">
    <property type="protein sequence ID" value="GAA4317408.1"/>
    <property type="molecule type" value="Genomic_DNA"/>
</dbReference>
<gene>
    <name evidence="1" type="ORF">GCM10023184_01070</name>
</gene>
<name>A0ABP8G5D3_9BACT</name>